<sequence>MRTKILILVAKISLIVLLLLDTVAYSQCVNGAVRPADNFIVNTYSPRCNNGTDGELRFSNLYSTVGTNDFTNQQYSVRILNGPNGSSVYSIPLNSSNYTVTGLSAGVYTVDIIDQCGGNSADRVVTIQNPPANIPIINTNVVLKDKFTDTSLIGCGNVFKFRLKTMSGTTTGNVTYVFTNNLGASLTFINPIQQSANPNFTGFVIDINIPQDFFNGANLNYTGYNSCGAITGGVLELPVDQTIIFDTPKIVSVSNPVDQCLIGYDVKFFRINVVNPVQISVEELNNPGAIPLDINNQPIVAQQVNLTHLNATPLGGSTPVSLGLRFDVDYVITLVDACGLTYQKNIKQESVPFAPQISCSNGASVIDYAGYFDDVTFLNFNELPISSLAVPPLTITFNSGPNTYSTQSGTGSQVTSSAIGYPFSTIITTPNVPSLLSNDGVKSFPAGTYNFTVTDACGKTSTFDYTATCLRNSAISHTMNYCGPITSMVQVMISIPAVLTNTYAAIYKSDGTVVISGIISNGAPFNYSSANGGTLNVNLQNNETYYFRYGGMISQNALSQPDQLGGVNGLPRLSGGYLYEYQFSVDLNPFYFTSIDACDTSVNMVATGGKAPYTYTLFDVAGTTQLTSYQSSSSFTGLVPGTTYTAKAKDDCGREFTQQFYVYLAPNPTIASLVQPTCQSSIGAVTFGSLPANWSITEMNSGTVYTGTTPTYTISNLQAGTYNYIFKDVNTNCANQIALPISIVAYTNCPIATNDVVLYTGGSVSTINATLNDIQGAQVNPTTIRLIAPSIATDLVFCSTGQVIGFEIPNEGGWAVDIVSGVVTFTPFVNFAGIPSNVSYNVKDFNGNVSNEAVISFDLLPIAVDDTSYYAVGTAVTINVVSNDTLGDVVNPQTVAFVAPTSPSGIVTTPLSMVVPGEGSWSIDAVSGAVTFVPQAGFYGTPTPKNYQVSDLQGNVSNQAVITLNSQCELEVTCPNFGITTVQCYTEIPTATTLTIAAFEQLGDNSGTIGDTSCGNVVITATNSNFTGCNSDVVRTYTISVYADTNLNGLKDVNENAVLSTITCAQVFHVNDTVAPVFSSVLPADVVVECNAIPAVETLQATDNCGVVTVVSQDQMVLGTCNNSYAIVRSWIATDDCGNSVSHVQNITVQDTTSPVFTFNVPSELTIENGDAIPTYTVTAIDNCGVATITYEEETIQGSCSGNYEIIRYWTATDSCGNADMISQVITVVDTTAPVFTENLQEVIYVDCGSIPVAPQLNATDAISEVTVTFEETKEQGDCVSMSRIIRKWTAEDACGNSSTFTQVLNMACEITIFNALTPNNDGKNDVFYLEGIECYPNNSVEIFNRYGAKIFEVKGYDNVSNVFTGKSGAEWNVSGDVLPTGTYFYIIKYDFVIENLGERKDVQKTGYLYVNNN</sequence>
<protein>
    <submittedName>
        <fullName evidence="2">T9SS type B sorting domain-containing protein</fullName>
    </submittedName>
</protein>
<accession>A0ABX0IEL5</accession>
<dbReference type="InterPro" id="IPR026341">
    <property type="entry name" value="T9SS_type_B"/>
</dbReference>
<evidence type="ECO:0000313" key="2">
    <source>
        <dbReference type="EMBL" id="NHM05072.1"/>
    </source>
</evidence>
<reference evidence="2 3" key="1">
    <citation type="submission" date="2020-02" db="EMBL/GenBank/DDBJ databases">
        <authorList>
            <person name="Chen W.-M."/>
        </authorList>
    </citation>
    <scope>NUCLEOTIDE SEQUENCE [LARGE SCALE GENOMIC DNA]</scope>
    <source>
        <strain evidence="2 3">TWA-26</strain>
    </source>
</reference>
<keyword evidence="3" id="KW-1185">Reference proteome</keyword>
<dbReference type="RefSeq" id="WP_166237096.1">
    <property type="nucleotide sequence ID" value="NZ_JAAJBV010000007.1"/>
</dbReference>
<proteinExistence type="predicted"/>
<dbReference type="Pfam" id="PF19076">
    <property type="entry name" value="CshA_repeat"/>
    <property type="match status" value="1"/>
</dbReference>
<dbReference type="Proteomes" id="UP000761423">
    <property type="component" value="Unassembled WGS sequence"/>
</dbReference>
<feature type="domain" description="CshA" evidence="1">
    <location>
        <begin position="909"/>
        <end position="957"/>
    </location>
</feature>
<dbReference type="EMBL" id="JAAJBV010000007">
    <property type="protein sequence ID" value="NHM05072.1"/>
    <property type="molecule type" value="Genomic_DNA"/>
</dbReference>
<dbReference type="InterPro" id="IPR026395">
    <property type="entry name" value="CshA_fibril"/>
</dbReference>
<organism evidence="2 3">
    <name type="scientific">Flavobacterium celericrescens</name>
    <dbReference type="NCBI Taxonomy" id="2709780"/>
    <lineage>
        <taxon>Bacteria</taxon>
        <taxon>Pseudomonadati</taxon>
        <taxon>Bacteroidota</taxon>
        <taxon>Flavobacteriia</taxon>
        <taxon>Flavobacteriales</taxon>
        <taxon>Flavobacteriaceae</taxon>
        <taxon>Flavobacterium</taxon>
    </lineage>
</organism>
<name>A0ABX0IEL5_9FLAO</name>
<evidence type="ECO:0000313" key="3">
    <source>
        <dbReference type="Proteomes" id="UP000761423"/>
    </source>
</evidence>
<comment type="caution">
    <text evidence="2">The sequence shown here is derived from an EMBL/GenBank/DDBJ whole genome shotgun (WGS) entry which is preliminary data.</text>
</comment>
<gene>
    <name evidence="2" type="ORF">G4L40_10185</name>
</gene>
<evidence type="ECO:0000259" key="1">
    <source>
        <dbReference type="Pfam" id="PF19076"/>
    </source>
</evidence>
<dbReference type="Pfam" id="PF13585">
    <property type="entry name" value="CHU_C"/>
    <property type="match status" value="1"/>
</dbReference>
<dbReference type="NCBIfam" id="TIGR04131">
    <property type="entry name" value="Bac_Flav_CTERM"/>
    <property type="match status" value="1"/>
</dbReference>